<reference evidence="7 8" key="1">
    <citation type="submission" date="2024-04" db="EMBL/GenBank/DDBJ databases">
        <authorList>
            <person name="Rising A."/>
            <person name="Reimegard J."/>
            <person name="Sonavane S."/>
            <person name="Akerstrom W."/>
            <person name="Nylinder S."/>
            <person name="Hedman E."/>
            <person name="Kallberg Y."/>
        </authorList>
    </citation>
    <scope>NUCLEOTIDE SEQUENCE [LARGE SCALE GENOMIC DNA]</scope>
</reference>
<keyword evidence="2 4" id="KW-0444">Lipid biosynthesis</keyword>
<accession>A0AAV2AJR3</accession>
<evidence type="ECO:0000313" key="8">
    <source>
        <dbReference type="Proteomes" id="UP001497382"/>
    </source>
</evidence>
<dbReference type="Pfam" id="PF03015">
    <property type="entry name" value="Sterile"/>
    <property type="match status" value="1"/>
</dbReference>
<gene>
    <name evidence="7" type="ORF">LARSCL_LOCUS13037</name>
</gene>
<evidence type="ECO:0000256" key="2">
    <source>
        <dbReference type="ARBA" id="ARBA00022516"/>
    </source>
</evidence>
<dbReference type="AlphaFoldDB" id="A0AAV2AJR3"/>
<keyword evidence="4" id="KW-0472">Membrane</keyword>
<keyword evidence="8" id="KW-1185">Reference proteome</keyword>
<keyword evidence="4" id="KW-0521">NADP</keyword>
<dbReference type="GO" id="GO:0035336">
    <property type="term" value="P:long-chain fatty-acyl-CoA metabolic process"/>
    <property type="evidence" value="ECO:0007669"/>
    <property type="project" value="TreeGrafter"/>
</dbReference>
<comment type="caution">
    <text evidence="7">The sequence shown here is derived from an EMBL/GenBank/DDBJ whole genome shotgun (WGS) entry which is preliminary data.</text>
</comment>
<evidence type="ECO:0000313" key="7">
    <source>
        <dbReference type="EMBL" id="CAL1284243.1"/>
    </source>
</evidence>
<feature type="transmembrane region" description="Helical" evidence="4">
    <location>
        <begin position="382"/>
        <end position="403"/>
    </location>
</feature>
<dbReference type="SUPFAM" id="SSF51735">
    <property type="entry name" value="NAD(P)-binding Rossmann-fold domains"/>
    <property type="match status" value="1"/>
</dbReference>
<keyword evidence="4" id="KW-0812">Transmembrane</keyword>
<dbReference type="GO" id="GO:0102965">
    <property type="term" value="F:alcohol-forming long-chain fatty acyl-CoA reductase activity"/>
    <property type="evidence" value="ECO:0007669"/>
    <property type="project" value="UniProtKB-EC"/>
</dbReference>
<organism evidence="7 8">
    <name type="scientific">Larinioides sclopetarius</name>
    <dbReference type="NCBI Taxonomy" id="280406"/>
    <lineage>
        <taxon>Eukaryota</taxon>
        <taxon>Metazoa</taxon>
        <taxon>Ecdysozoa</taxon>
        <taxon>Arthropoda</taxon>
        <taxon>Chelicerata</taxon>
        <taxon>Arachnida</taxon>
        <taxon>Araneae</taxon>
        <taxon>Araneomorphae</taxon>
        <taxon>Entelegynae</taxon>
        <taxon>Araneoidea</taxon>
        <taxon>Araneidae</taxon>
        <taxon>Larinioides</taxon>
    </lineage>
</organism>
<comment type="catalytic activity">
    <reaction evidence="4">
        <text>a long-chain fatty acyl-CoA + 2 NADPH + 2 H(+) = a long-chain primary fatty alcohol + 2 NADP(+) + CoA</text>
        <dbReference type="Rhea" id="RHEA:52716"/>
        <dbReference type="ChEBI" id="CHEBI:15378"/>
        <dbReference type="ChEBI" id="CHEBI:57287"/>
        <dbReference type="ChEBI" id="CHEBI:57783"/>
        <dbReference type="ChEBI" id="CHEBI:58349"/>
        <dbReference type="ChEBI" id="CHEBI:77396"/>
        <dbReference type="ChEBI" id="CHEBI:83139"/>
        <dbReference type="EC" id="1.2.1.84"/>
    </reaction>
</comment>
<dbReference type="GO" id="GO:0080019">
    <property type="term" value="F:alcohol-forming very long-chain fatty acyl-CoA reductase activity"/>
    <property type="evidence" value="ECO:0007669"/>
    <property type="project" value="InterPro"/>
</dbReference>
<dbReference type="InterPro" id="IPR026055">
    <property type="entry name" value="FAR"/>
</dbReference>
<dbReference type="InterPro" id="IPR033640">
    <property type="entry name" value="FAR_C"/>
</dbReference>
<evidence type="ECO:0000259" key="5">
    <source>
        <dbReference type="Pfam" id="PF03015"/>
    </source>
</evidence>
<sequence>MDIPCELIQGSSSSVLNICSKKMPGLNLEDKHLPRVSEYYNGKSVFVTGAAGFVGSVLLETLLRCCPGIKSIYILLRSKKNVHPDIRKEHIFQKKIFEKMKEETAELLGKVNVIPGDASLPNLGMNEDHVQLLIEEVSIVFHCAAVVNFTKPLEFILKNNVLSLSSVIELSKKMRKFEALVYTSTAYCNCNHQNFPMKEEIRRLPFHADTFIDALKNEDSVMLQELVAQCKPDWPNSYTFSKCLAENVILDTASDLPVVIIRPSTIMNTWKHPIPGYVEKNSGIIALSIGVGKGFIKVLHGDPNAKLDMVPADIVANAHVLAAWGVGTKRCGSPFVVNCTATKDLYMKLGEYIETMTELSHKFPLPQSFEEHTGLIIVPNKYLYYIIAAYNHYLPAIVFDGMLKILRKKPRLYSLYRFFDTVMSSLNFFMFHSLEFEKKNLKYLDKLIQLEDRKDLELDFRGTTFLGLVLSMPEGSPFYDWKIDRKSQEERQRIKYKRHMLIKCIQGMFLLACCLLIYRVFSIILY</sequence>
<dbReference type="PANTHER" id="PTHR11011:SF45">
    <property type="entry name" value="FATTY ACYL-COA REDUCTASE CG8306-RELATED"/>
    <property type="match status" value="1"/>
</dbReference>
<feature type="transmembrane region" description="Helical" evidence="4">
    <location>
        <begin position="500"/>
        <end position="521"/>
    </location>
</feature>
<keyword evidence="4" id="KW-0560">Oxidoreductase</keyword>
<proteinExistence type="inferred from homology"/>
<evidence type="ECO:0000256" key="4">
    <source>
        <dbReference type="RuleBase" id="RU363097"/>
    </source>
</evidence>
<evidence type="ECO:0000256" key="1">
    <source>
        <dbReference type="ARBA" id="ARBA00005928"/>
    </source>
</evidence>
<dbReference type="EC" id="1.2.1.84" evidence="4"/>
<comment type="similarity">
    <text evidence="1 4">Belongs to the fatty acyl-CoA reductase family.</text>
</comment>
<name>A0AAV2AJR3_9ARAC</name>
<dbReference type="Pfam" id="PF07993">
    <property type="entry name" value="NAD_binding_4"/>
    <property type="match status" value="1"/>
</dbReference>
<dbReference type="PANTHER" id="PTHR11011">
    <property type="entry name" value="MALE STERILITY PROTEIN 2-RELATED"/>
    <property type="match status" value="1"/>
</dbReference>
<feature type="domain" description="Thioester reductase (TE)" evidence="6">
    <location>
        <begin position="47"/>
        <end position="318"/>
    </location>
</feature>
<dbReference type="Proteomes" id="UP001497382">
    <property type="component" value="Unassembled WGS sequence"/>
</dbReference>
<dbReference type="InterPro" id="IPR013120">
    <property type="entry name" value="FAR_NAD-bd"/>
</dbReference>
<evidence type="ECO:0000256" key="3">
    <source>
        <dbReference type="ARBA" id="ARBA00023098"/>
    </source>
</evidence>
<dbReference type="CDD" id="cd09071">
    <property type="entry name" value="FAR_C"/>
    <property type="match status" value="1"/>
</dbReference>
<dbReference type="CDD" id="cd05236">
    <property type="entry name" value="FAR-N_SDR_e"/>
    <property type="match status" value="1"/>
</dbReference>
<dbReference type="InterPro" id="IPR036291">
    <property type="entry name" value="NAD(P)-bd_dom_sf"/>
</dbReference>
<dbReference type="Gene3D" id="3.40.50.720">
    <property type="entry name" value="NAD(P)-binding Rossmann-like Domain"/>
    <property type="match status" value="1"/>
</dbReference>
<protein>
    <recommendedName>
        <fullName evidence="4">Fatty acyl-CoA reductase</fullName>
        <ecNumber evidence="4">1.2.1.84</ecNumber>
    </recommendedName>
</protein>
<feature type="domain" description="Fatty acyl-CoA reductase C-terminal" evidence="5">
    <location>
        <begin position="392"/>
        <end position="461"/>
    </location>
</feature>
<keyword evidence="4" id="KW-1133">Transmembrane helix</keyword>
<comment type="function">
    <text evidence="4">Catalyzes the reduction of fatty acyl-CoA to fatty alcohols.</text>
</comment>
<keyword evidence="3 4" id="KW-0443">Lipid metabolism</keyword>
<dbReference type="EMBL" id="CAXIEN010000177">
    <property type="protein sequence ID" value="CAL1284243.1"/>
    <property type="molecule type" value="Genomic_DNA"/>
</dbReference>
<evidence type="ECO:0000259" key="6">
    <source>
        <dbReference type="Pfam" id="PF07993"/>
    </source>
</evidence>
<dbReference type="GO" id="GO:0005777">
    <property type="term" value="C:peroxisome"/>
    <property type="evidence" value="ECO:0007669"/>
    <property type="project" value="TreeGrafter"/>
</dbReference>